<dbReference type="InParanoid" id="I1C1E4"/>
<dbReference type="RefSeq" id="XP_067517670.1">
    <property type="nucleotide sequence ID" value="XM_067661569.1"/>
</dbReference>
<keyword evidence="2" id="KW-1185">Reference proteome</keyword>
<organism evidence="1 2">
    <name type="scientific">Rhizopus delemar (strain RA 99-880 / ATCC MYA-4621 / FGSC 9543 / NRRL 43880)</name>
    <name type="common">Mucormycosis agent</name>
    <name type="synonym">Rhizopus arrhizus var. delemar</name>
    <dbReference type="NCBI Taxonomy" id="246409"/>
    <lineage>
        <taxon>Eukaryota</taxon>
        <taxon>Fungi</taxon>
        <taxon>Fungi incertae sedis</taxon>
        <taxon>Mucoromycota</taxon>
        <taxon>Mucoromycotina</taxon>
        <taxon>Mucoromycetes</taxon>
        <taxon>Mucorales</taxon>
        <taxon>Mucorineae</taxon>
        <taxon>Rhizopodaceae</taxon>
        <taxon>Rhizopus</taxon>
    </lineage>
</organism>
<accession>I1C1E4</accession>
<evidence type="ECO:0000313" key="2">
    <source>
        <dbReference type="Proteomes" id="UP000009138"/>
    </source>
</evidence>
<reference evidence="1 2" key="1">
    <citation type="journal article" date="2009" name="PLoS Genet.">
        <title>Genomic analysis of the basal lineage fungus Rhizopus oryzae reveals a whole-genome duplication.</title>
        <authorList>
            <person name="Ma L.-J."/>
            <person name="Ibrahim A.S."/>
            <person name="Skory C."/>
            <person name="Grabherr M.G."/>
            <person name="Burger G."/>
            <person name="Butler M."/>
            <person name="Elias M."/>
            <person name="Idnurm A."/>
            <person name="Lang B.F."/>
            <person name="Sone T."/>
            <person name="Abe A."/>
            <person name="Calvo S.E."/>
            <person name="Corrochano L.M."/>
            <person name="Engels R."/>
            <person name="Fu J."/>
            <person name="Hansberg W."/>
            <person name="Kim J.-M."/>
            <person name="Kodira C.D."/>
            <person name="Koehrsen M.J."/>
            <person name="Liu B."/>
            <person name="Miranda-Saavedra D."/>
            <person name="O'Leary S."/>
            <person name="Ortiz-Castellanos L."/>
            <person name="Poulter R."/>
            <person name="Rodriguez-Romero J."/>
            <person name="Ruiz-Herrera J."/>
            <person name="Shen Y.-Q."/>
            <person name="Zeng Q."/>
            <person name="Galagan J."/>
            <person name="Birren B.W."/>
            <person name="Cuomo C.A."/>
            <person name="Wickes B.L."/>
        </authorList>
    </citation>
    <scope>NUCLEOTIDE SEQUENCE [LARGE SCALE GENOMIC DNA]</scope>
    <source>
        <strain evidence="2">RA 99-880 / ATCC MYA-4621 / FGSC 9543 / NRRL 43880</strain>
    </source>
</reference>
<dbReference type="EMBL" id="CH476736">
    <property type="protein sequence ID" value="EIE82274.1"/>
    <property type="molecule type" value="Genomic_DNA"/>
</dbReference>
<dbReference type="AlphaFoldDB" id="I1C1E4"/>
<name>I1C1E4_RHIO9</name>
<evidence type="ECO:0000313" key="1">
    <source>
        <dbReference type="EMBL" id="EIE82274.1"/>
    </source>
</evidence>
<sequence length="168" mass="19337">MGSSPHSNLLSLCHPSLYLDLILWLSRFYSEISRCIRWRLDWLPGSHPKPCPKHPDSSLSKKHAIQYLGMLQMLQVPITIENPSPFLLNLLPTRKPRSFRSASPCFSHWSTICLILFELNHLHHQKIVSLTSSLSWKTTLGLIASELILAAMTRLSLLTRLFSYFFRP</sequence>
<dbReference type="Proteomes" id="UP000009138">
    <property type="component" value="Unassembled WGS sequence"/>
</dbReference>
<dbReference type="GeneID" id="93613950"/>
<proteinExistence type="predicted"/>
<gene>
    <name evidence="1" type="ORF">RO3G_06979</name>
</gene>
<dbReference type="VEuPathDB" id="FungiDB:RO3G_06979"/>
<protein>
    <submittedName>
        <fullName evidence="1">Uncharacterized protein</fullName>
    </submittedName>
</protein>